<evidence type="ECO:0000313" key="4">
    <source>
        <dbReference type="Proteomes" id="UP000197138"/>
    </source>
</evidence>
<dbReference type="Proteomes" id="UP000197138">
    <property type="component" value="Unassembled WGS sequence"/>
</dbReference>
<dbReference type="AlphaFoldDB" id="A0A218XKH2"/>
<evidence type="ECO:0000313" key="3">
    <source>
        <dbReference type="EMBL" id="PKI50912.1"/>
    </source>
</evidence>
<gene>
    <name evidence="2" type="ORF">CDL15_Pgr028067</name>
    <name evidence="3" type="ORF">CRG98_028642</name>
</gene>
<dbReference type="STRING" id="22663.A0A218XKH2"/>
<reference evidence="2" key="2">
    <citation type="submission" date="2017-06" db="EMBL/GenBank/DDBJ databases">
        <title>The pomegranate genome and the genomics of punicalagin biosynthesis.</title>
        <authorList>
            <person name="Xu C."/>
        </authorList>
    </citation>
    <scope>NUCLEOTIDE SEQUENCE [LARGE SCALE GENOMIC DNA]</scope>
    <source>
        <tissue evidence="2">Fresh leaf</tissue>
    </source>
</reference>
<dbReference type="EMBL" id="MTKT01001287">
    <property type="protein sequence ID" value="OWM85280.1"/>
    <property type="molecule type" value="Genomic_DNA"/>
</dbReference>
<keyword evidence="1" id="KW-0472">Membrane</keyword>
<accession>A0A218XKH2</accession>
<evidence type="ECO:0000256" key="1">
    <source>
        <dbReference type="SAM" id="Phobius"/>
    </source>
</evidence>
<reference evidence="3 5" key="3">
    <citation type="submission" date="2017-11" db="EMBL/GenBank/DDBJ databases">
        <title>De-novo sequencing of pomegranate (Punica granatum L.) genome.</title>
        <authorList>
            <person name="Akparov Z."/>
            <person name="Amiraslanov A."/>
            <person name="Hajiyeva S."/>
            <person name="Abbasov M."/>
            <person name="Kaur K."/>
            <person name="Hamwieh A."/>
            <person name="Solovyev V."/>
            <person name="Salamov A."/>
            <person name="Braich B."/>
            <person name="Kosarev P."/>
            <person name="Mahmoud A."/>
            <person name="Hajiyev E."/>
            <person name="Babayeva S."/>
            <person name="Izzatullayeva V."/>
            <person name="Mammadov A."/>
            <person name="Mammadov A."/>
            <person name="Sharifova S."/>
            <person name="Ojaghi J."/>
            <person name="Eynullazada K."/>
            <person name="Bayramov B."/>
            <person name="Abdulazimova A."/>
            <person name="Shahmuradov I."/>
        </authorList>
    </citation>
    <scope>NUCLEOTIDE SEQUENCE [LARGE SCALE GENOMIC DNA]</scope>
    <source>
        <strain evidence="3">AG2017</strain>
        <strain evidence="5">cv. AG2017</strain>
        <tissue evidence="3">Leaf</tissue>
    </source>
</reference>
<sequence length="202" mass="22417">MAEKNQEQYHPTAANGYTRNADAESLDAKEALRKKRIKWAAYIAAFVVFQTIVILVFVMVVMKVRTPKFRIGDNIVSQPLTSGSQSSNMSFIAPIRIKNNNFGPYKYDATLVNFTYEGAQVGQALIPKSKANFMGTKKVDVDVSVSLPGTELNSGVLKLNSQARMNGKSEIMLIFKKKKATNMNCTMEFDVSAKKITSVECK</sequence>
<dbReference type="PANTHER" id="PTHR31852">
    <property type="entry name" value="LATE EMBRYOGENESIS ABUNDANT (LEA) HYDROXYPROLINE-RICH GLYCOPROTEIN FAMILY"/>
    <property type="match status" value="1"/>
</dbReference>
<feature type="transmembrane region" description="Helical" evidence="1">
    <location>
        <begin position="39"/>
        <end position="62"/>
    </location>
</feature>
<organism evidence="2 4">
    <name type="scientific">Punica granatum</name>
    <name type="common">Pomegranate</name>
    <dbReference type="NCBI Taxonomy" id="22663"/>
    <lineage>
        <taxon>Eukaryota</taxon>
        <taxon>Viridiplantae</taxon>
        <taxon>Streptophyta</taxon>
        <taxon>Embryophyta</taxon>
        <taxon>Tracheophyta</taxon>
        <taxon>Spermatophyta</taxon>
        <taxon>Magnoliopsida</taxon>
        <taxon>eudicotyledons</taxon>
        <taxon>Gunneridae</taxon>
        <taxon>Pentapetalae</taxon>
        <taxon>rosids</taxon>
        <taxon>malvids</taxon>
        <taxon>Myrtales</taxon>
        <taxon>Lythraceae</taxon>
        <taxon>Punica</taxon>
    </lineage>
</organism>
<dbReference type="EMBL" id="PGOL01002071">
    <property type="protein sequence ID" value="PKI50912.1"/>
    <property type="molecule type" value="Genomic_DNA"/>
</dbReference>
<evidence type="ECO:0000313" key="5">
    <source>
        <dbReference type="Proteomes" id="UP000233551"/>
    </source>
</evidence>
<reference evidence="4" key="1">
    <citation type="journal article" date="2017" name="Plant J.">
        <title>The pomegranate (Punica granatum L.) genome and the genomics of punicalagin biosynthesis.</title>
        <authorList>
            <person name="Qin G."/>
            <person name="Xu C."/>
            <person name="Ming R."/>
            <person name="Tang H."/>
            <person name="Guyot R."/>
            <person name="Kramer E.M."/>
            <person name="Hu Y."/>
            <person name="Yi X."/>
            <person name="Qi Y."/>
            <person name="Xu X."/>
            <person name="Gao Z."/>
            <person name="Pan H."/>
            <person name="Jian J."/>
            <person name="Tian Y."/>
            <person name="Yue Z."/>
            <person name="Xu Y."/>
        </authorList>
    </citation>
    <scope>NUCLEOTIDE SEQUENCE [LARGE SCALE GENOMIC DNA]</scope>
    <source>
        <strain evidence="4">cv. Dabenzi</strain>
    </source>
</reference>
<dbReference type="Proteomes" id="UP000233551">
    <property type="component" value="Unassembled WGS sequence"/>
</dbReference>
<name>A0A218XKH2_PUNGR</name>
<keyword evidence="5" id="KW-1185">Reference proteome</keyword>
<keyword evidence="1" id="KW-0812">Transmembrane</keyword>
<evidence type="ECO:0008006" key="6">
    <source>
        <dbReference type="Google" id="ProtNLM"/>
    </source>
</evidence>
<dbReference type="InterPro" id="IPR055301">
    <property type="entry name" value="Lea14-like_2"/>
</dbReference>
<comment type="caution">
    <text evidence="2">The sequence shown here is derived from an EMBL/GenBank/DDBJ whole genome shotgun (WGS) entry which is preliminary data.</text>
</comment>
<proteinExistence type="predicted"/>
<keyword evidence="1" id="KW-1133">Transmembrane helix</keyword>
<evidence type="ECO:0000313" key="2">
    <source>
        <dbReference type="EMBL" id="OWM85280.1"/>
    </source>
</evidence>
<protein>
    <recommendedName>
        <fullName evidence="6">Late embryogenesis abundant protein LEA-2 subgroup domain-containing protein</fullName>
    </recommendedName>
</protein>